<dbReference type="OrthoDB" id="386613at2759"/>
<keyword evidence="1" id="KW-0812">Transmembrane</keyword>
<dbReference type="OMA" id="YIDGYHY"/>
<evidence type="ECO:0000313" key="2">
    <source>
        <dbReference type="EMBL" id="GAB69604.1"/>
    </source>
</evidence>
<proteinExistence type="predicted"/>
<dbReference type="RefSeq" id="XP_004227822.1">
    <property type="nucleotide sequence ID" value="XM_004227774.1"/>
</dbReference>
<name>K6V015_PLACD</name>
<dbReference type="KEGG" id="pcy:PCYB_003530"/>
<organism evidence="2 3">
    <name type="scientific">Plasmodium cynomolgi (strain B)</name>
    <dbReference type="NCBI Taxonomy" id="1120755"/>
    <lineage>
        <taxon>Eukaryota</taxon>
        <taxon>Sar</taxon>
        <taxon>Alveolata</taxon>
        <taxon>Apicomplexa</taxon>
        <taxon>Aconoidasida</taxon>
        <taxon>Haemosporida</taxon>
        <taxon>Plasmodiidae</taxon>
        <taxon>Plasmodium</taxon>
        <taxon>Plasmodium (Plasmodium)</taxon>
    </lineage>
</organism>
<protein>
    <submittedName>
        <fullName evidence="2">CYIR protein</fullName>
    </submittedName>
</protein>
<feature type="non-terminal residue" evidence="2">
    <location>
        <position position="225"/>
    </location>
</feature>
<feature type="transmembrane region" description="Helical" evidence="1">
    <location>
        <begin position="205"/>
        <end position="224"/>
    </location>
</feature>
<dbReference type="EMBL" id="DF157418">
    <property type="protein sequence ID" value="GAB69604.1"/>
    <property type="molecule type" value="Genomic_DNA"/>
</dbReference>
<dbReference type="AlphaFoldDB" id="K6V015"/>
<evidence type="ECO:0000256" key="1">
    <source>
        <dbReference type="SAM" id="Phobius"/>
    </source>
</evidence>
<gene>
    <name evidence="2" type="ORF">PCYB_003530</name>
</gene>
<keyword evidence="1" id="KW-1133">Transmembrane helix</keyword>
<reference evidence="2 3" key="1">
    <citation type="journal article" date="2012" name="Nat. Genet.">
        <title>Plasmodium cynomolgi genome sequences provide insight into Plasmodium vivax and the monkey malaria clade.</title>
        <authorList>
            <person name="Tachibana S."/>
            <person name="Sullivan S.A."/>
            <person name="Kawai S."/>
            <person name="Nakamura S."/>
            <person name="Kim H.R."/>
            <person name="Goto N."/>
            <person name="Arisue N."/>
            <person name="Palacpac N.M.Q."/>
            <person name="Honma H."/>
            <person name="Yagi M."/>
            <person name="Tougan T."/>
            <person name="Katakai Y."/>
            <person name="Kaneko O."/>
            <person name="Mita T."/>
            <person name="Kita K."/>
            <person name="Yasutomi Y."/>
            <person name="Sutton P.L."/>
            <person name="Shakhbatyan R."/>
            <person name="Horii T."/>
            <person name="Yasunaga T."/>
            <person name="Barnwell J.W."/>
            <person name="Escalante A.A."/>
            <person name="Carlton J.M."/>
            <person name="Tanabe K."/>
        </authorList>
    </citation>
    <scope>NUCLEOTIDE SEQUENCE [LARGE SCALE GENOMIC DNA]</scope>
    <source>
        <strain evidence="2 3">B</strain>
    </source>
</reference>
<dbReference type="PhylomeDB" id="K6V015"/>
<accession>K6V015</accession>
<keyword evidence="3" id="KW-1185">Reference proteome</keyword>
<dbReference type="VEuPathDB" id="PlasmoDB:PCYB_003530"/>
<sequence length="225" mass="26557">MSFQCPHLNKENSKKNEFYIKCGTEIFKPFLPNFYSVKNEYLNYIKEINDPILRHISIYFVQYYIDGYHYYGESHHTYRSEACKYLNRWLQEKKDLFTYGEQCQTKMNLWESKFKNLWDMLKNEYTIPNTNEKKPWCDKINLSLTTKYPHELTSLNCVESISQESSSSDPRPQQVITDCECTETVVPISLAQQNHVPEMDRTKNIVATSGFTAFGTIGTLLLLYK</sequence>
<dbReference type="Proteomes" id="UP000006319">
    <property type="component" value="Unassembled WGS sequence"/>
</dbReference>
<dbReference type="GeneID" id="14696146"/>
<evidence type="ECO:0000313" key="3">
    <source>
        <dbReference type="Proteomes" id="UP000006319"/>
    </source>
</evidence>
<keyword evidence="1" id="KW-0472">Membrane</keyword>